<dbReference type="Pfam" id="PF13450">
    <property type="entry name" value="NAD_binding_8"/>
    <property type="match status" value="1"/>
</dbReference>
<dbReference type="Gene3D" id="3.50.50.60">
    <property type="entry name" value="FAD/NAD(P)-binding domain"/>
    <property type="match status" value="2"/>
</dbReference>
<dbReference type="OrthoDB" id="25353at2"/>
<reference evidence="2" key="1">
    <citation type="journal article" date="2016" name="Genome Announc.">
        <title>Complete genome sequence of Alkaliphilus metalliredigens strain QYMF, an alkaliphilic and metal-reducing bacterium isolated from borax-contaminated leachate ponds.</title>
        <authorList>
            <person name="Hwang C."/>
            <person name="Copeland A."/>
            <person name="Lucas S."/>
            <person name="Lapidus A."/>
            <person name="Barry K."/>
            <person name="Detter J.C."/>
            <person name="Glavina Del Rio T."/>
            <person name="Hammon N."/>
            <person name="Israni S."/>
            <person name="Dalin E."/>
            <person name="Tice H."/>
            <person name="Pitluck S."/>
            <person name="Chertkov O."/>
            <person name="Brettin T."/>
            <person name="Bruce D."/>
            <person name="Han C."/>
            <person name="Schmutz J."/>
            <person name="Larimer F."/>
            <person name="Land M.L."/>
            <person name="Hauser L."/>
            <person name="Kyrpides N."/>
            <person name="Mikhailova N."/>
            <person name="Ye Q."/>
            <person name="Zhou J."/>
            <person name="Richardson P."/>
            <person name="Fields M.W."/>
        </authorList>
    </citation>
    <scope>NUCLEOTIDE SEQUENCE [LARGE SCALE GENOMIC DNA]</scope>
    <source>
        <strain evidence="2">QYMF</strain>
    </source>
</reference>
<accession>A6TLS9</accession>
<dbReference type="STRING" id="293826.Amet_0927"/>
<organism evidence="1 2">
    <name type="scientific">Alkaliphilus metalliredigens (strain QYMF)</name>
    <dbReference type="NCBI Taxonomy" id="293826"/>
    <lineage>
        <taxon>Bacteria</taxon>
        <taxon>Bacillati</taxon>
        <taxon>Bacillota</taxon>
        <taxon>Clostridia</taxon>
        <taxon>Peptostreptococcales</taxon>
        <taxon>Natronincolaceae</taxon>
        <taxon>Alkaliphilus</taxon>
    </lineage>
</organism>
<dbReference type="SUPFAM" id="SSF51905">
    <property type="entry name" value="FAD/NAD(P)-binding domain"/>
    <property type="match status" value="1"/>
</dbReference>
<gene>
    <name evidence="1" type="ordered locus">Amet_0927</name>
</gene>
<dbReference type="RefSeq" id="WP_012062189.1">
    <property type="nucleotide sequence ID" value="NC_009633.1"/>
</dbReference>
<dbReference type="InterPro" id="IPR036188">
    <property type="entry name" value="FAD/NAD-bd_sf"/>
</dbReference>
<dbReference type="eggNOG" id="COG0644">
    <property type="taxonomic scope" value="Bacteria"/>
</dbReference>
<dbReference type="KEGG" id="amt:Amet_0927"/>
<proteinExistence type="predicted"/>
<protein>
    <submittedName>
        <fullName evidence="1">FAD dependent dehydrogenase</fullName>
    </submittedName>
</protein>
<dbReference type="AlphaFoldDB" id="A6TLS9"/>
<name>A6TLS9_ALKMQ</name>
<dbReference type="Proteomes" id="UP000001572">
    <property type="component" value="Chromosome"/>
</dbReference>
<dbReference type="HOGENOM" id="CLU_066400_0_0_9"/>
<dbReference type="EMBL" id="CP000724">
    <property type="protein sequence ID" value="ABR47147.1"/>
    <property type="molecule type" value="Genomic_DNA"/>
</dbReference>
<evidence type="ECO:0000313" key="2">
    <source>
        <dbReference type="Proteomes" id="UP000001572"/>
    </source>
</evidence>
<evidence type="ECO:0000313" key="1">
    <source>
        <dbReference type="EMBL" id="ABR47147.1"/>
    </source>
</evidence>
<dbReference type="PROSITE" id="PS51257">
    <property type="entry name" value="PROKAR_LIPOPROTEIN"/>
    <property type="match status" value="1"/>
</dbReference>
<sequence length="364" mass="41135">MKVAIMGAGLSGLSCAITLEQHGIYPDIYENRRCVGDRFINGEIVLDILNRPIQDSVAYLSEKHHVFLQPTANIKKLVLISEKSRATIEGNLGFSSIRGRHPLAWESQLSKQVTSNFFFNSDSTYEDLLATYSHVIMSPGDGSYPMKLGNYRQDLTVRLKGSIYRGSFDVNTVYAWLNHDVAPKGYAYLIPLSHEEANATIAFPNYPENEVQDLDQLWERFQKLLQKEGFSSLTPVDEFNVTNYIIGRSEHGRIGNTFFTGNCFCSLMPFLGFGQFSSLLTGIYAAQDLAGMGQYEKLSHHLIKSYESSLVLRRALEKMSNQDYDYFVGALNNQLGNKLFTTQINLLQHLSTILKPWIRLTTPK</sequence>
<keyword evidence="2" id="KW-1185">Reference proteome</keyword>